<keyword evidence="3" id="KW-1185">Reference proteome</keyword>
<accession>A0A1Z1FD08</accession>
<evidence type="ECO:0000313" key="3">
    <source>
        <dbReference type="Proteomes" id="UP000195807"/>
    </source>
</evidence>
<evidence type="ECO:0000313" key="2">
    <source>
        <dbReference type="EMBL" id="ARU16679.1"/>
    </source>
</evidence>
<organism evidence="2 3">
    <name type="scientific">Croceicoccus marinus</name>
    <dbReference type="NCBI Taxonomy" id="450378"/>
    <lineage>
        <taxon>Bacteria</taxon>
        <taxon>Pseudomonadati</taxon>
        <taxon>Pseudomonadota</taxon>
        <taxon>Alphaproteobacteria</taxon>
        <taxon>Sphingomonadales</taxon>
        <taxon>Erythrobacteraceae</taxon>
        <taxon>Croceicoccus</taxon>
    </lineage>
</organism>
<dbReference type="EMBL" id="CP019602">
    <property type="protein sequence ID" value="ARU16679.1"/>
    <property type="molecule type" value="Genomic_DNA"/>
</dbReference>
<feature type="compositionally biased region" description="Pro residues" evidence="1">
    <location>
        <begin position="106"/>
        <end position="115"/>
    </location>
</feature>
<reference evidence="2 3" key="1">
    <citation type="submission" date="2017-01" db="EMBL/GenBank/DDBJ databases">
        <title>Complete genome sequence of esterase-producing bacterium Croceicoccus marinus E4A9.</title>
        <authorList>
            <person name="Wu Y.-H."/>
            <person name="Cheng H."/>
            <person name="Xu L."/>
            <person name="Huo Y.-Y."/>
            <person name="Wang C.-S."/>
            <person name="Xu X.-W."/>
        </authorList>
    </citation>
    <scope>NUCLEOTIDE SEQUENCE [LARGE SCALE GENOMIC DNA]</scope>
    <source>
        <strain evidence="2 3">E4A9</strain>
    </source>
</reference>
<feature type="region of interest" description="Disordered" evidence="1">
    <location>
        <begin position="105"/>
        <end position="124"/>
    </location>
</feature>
<dbReference type="Proteomes" id="UP000195807">
    <property type="component" value="Chromosome"/>
</dbReference>
<gene>
    <name evidence="2" type="ORF">A9D14_11450</name>
</gene>
<protein>
    <submittedName>
        <fullName evidence="2">Uncharacterized protein</fullName>
    </submittedName>
</protein>
<dbReference type="OrthoDB" id="9806213at2"/>
<proteinExistence type="predicted"/>
<dbReference type="AlphaFoldDB" id="A0A1Z1FD08"/>
<name>A0A1Z1FD08_9SPHN</name>
<dbReference type="KEGG" id="cman:A9D14_11450"/>
<sequence>MEKADRAIADWLGFEFPRVTSTALSEASKLDSDGFVSAVRAALPKREGLTPTQLRRLREAFAETAEPARQARIELLAHERSLAAMVERAYGLTDEEVALMWRTAPPRMPLAPPPGLDLSDDTGD</sequence>
<evidence type="ECO:0000256" key="1">
    <source>
        <dbReference type="SAM" id="MobiDB-lite"/>
    </source>
</evidence>
<dbReference type="STRING" id="450378.GCA_001661675_02301"/>